<evidence type="ECO:0000256" key="1">
    <source>
        <dbReference type="SAM" id="MobiDB-lite"/>
    </source>
</evidence>
<evidence type="ECO:0000313" key="2">
    <source>
        <dbReference type="EMBL" id="GJE77879.1"/>
    </source>
</evidence>
<proteinExistence type="predicted"/>
<dbReference type="EMBL" id="BPRE01000018">
    <property type="protein sequence ID" value="GJE77879.1"/>
    <property type="molecule type" value="Genomic_DNA"/>
</dbReference>
<feature type="compositionally biased region" description="Basic and acidic residues" evidence="1">
    <location>
        <begin position="1"/>
        <end position="12"/>
    </location>
</feature>
<feature type="region of interest" description="Disordered" evidence="1">
    <location>
        <begin position="1"/>
        <end position="24"/>
    </location>
</feature>
<organism evidence="2 3">
    <name type="scientific">Methylorubrum suomiense</name>
    <dbReference type="NCBI Taxonomy" id="144191"/>
    <lineage>
        <taxon>Bacteria</taxon>
        <taxon>Pseudomonadati</taxon>
        <taxon>Pseudomonadota</taxon>
        <taxon>Alphaproteobacteria</taxon>
        <taxon>Hyphomicrobiales</taxon>
        <taxon>Methylobacteriaceae</taxon>
        <taxon>Methylorubrum</taxon>
    </lineage>
</organism>
<dbReference type="Proteomes" id="UP001055093">
    <property type="component" value="Unassembled WGS sequence"/>
</dbReference>
<reference evidence="2" key="2">
    <citation type="submission" date="2021-08" db="EMBL/GenBank/DDBJ databases">
        <authorList>
            <person name="Tani A."/>
            <person name="Ola A."/>
            <person name="Ogura Y."/>
            <person name="Katsura K."/>
            <person name="Hayashi T."/>
        </authorList>
    </citation>
    <scope>NUCLEOTIDE SEQUENCE</scope>
    <source>
        <strain evidence="2">DSM 14458</strain>
    </source>
</reference>
<dbReference type="InterPro" id="IPR036629">
    <property type="entry name" value="YjbJ_sf"/>
</dbReference>
<name>A0ABQ4V1D7_9HYPH</name>
<sequence length="43" mass="4599">MSSRTDKIKGLDNEAAGNIEQGIGKTTCNENLQAEGQALNYSK</sequence>
<reference evidence="2" key="1">
    <citation type="journal article" date="2021" name="Front. Microbiol.">
        <title>Comprehensive Comparative Genomics and Phenotyping of Methylobacterium Species.</title>
        <authorList>
            <person name="Alessa O."/>
            <person name="Ogura Y."/>
            <person name="Fujitani Y."/>
            <person name="Takami H."/>
            <person name="Hayashi T."/>
            <person name="Sahin N."/>
            <person name="Tani A."/>
        </authorList>
    </citation>
    <scope>NUCLEOTIDE SEQUENCE</scope>
    <source>
        <strain evidence="2">DSM 14458</strain>
    </source>
</reference>
<protein>
    <recommendedName>
        <fullName evidence="4">CsbD family protein</fullName>
    </recommendedName>
</protein>
<gene>
    <name evidence="2" type="ORF">BGCPKDLD_4487</name>
</gene>
<comment type="caution">
    <text evidence="2">The sequence shown here is derived from an EMBL/GenBank/DDBJ whole genome shotgun (WGS) entry which is preliminary data.</text>
</comment>
<evidence type="ECO:0000313" key="3">
    <source>
        <dbReference type="Proteomes" id="UP001055093"/>
    </source>
</evidence>
<dbReference type="SUPFAM" id="SSF69047">
    <property type="entry name" value="Hypothetical protein YjbJ"/>
    <property type="match status" value="1"/>
</dbReference>
<keyword evidence="3" id="KW-1185">Reference proteome</keyword>
<dbReference type="RefSeq" id="WP_373324520.1">
    <property type="nucleotide sequence ID" value="NZ_BPRE01000018.1"/>
</dbReference>
<evidence type="ECO:0008006" key="4">
    <source>
        <dbReference type="Google" id="ProtNLM"/>
    </source>
</evidence>
<accession>A0ABQ4V1D7</accession>